<dbReference type="InterPro" id="IPR027417">
    <property type="entry name" value="P-loop_NTPase"/>
</dbReference>
<proteinExistence type="predicted"/>
<feature type="region of interest" description="Disordered" evidence="1">
    <location>
        <begin position="213"/>
        <end position="244"/>
    </location>
</feature>
<protein>
    <submittedName>
        <fullName evidence="2">Uncharacterized protein</fullName>
    </submittedName>
</protein>
<dbReference type="Gene3D" id="3.40.50.300">
    <property type="entry name" value="P-loop containing nucleotide triphosphate hydrolases"/>
    <property type="match status" value="1"/>
</dbReference>
<organism evidence="2 3">
    <name type="scientific">Suillus luteus UH-Slu-Lm8-n1</name>
    <dbReference type="NCBI Taxonomy" id="930992"/>
    <lineage>
        <taxon>Eukaryota</taxon>
        <taxon>Fungi</taxon>
        <taxon>Dikarya</taxon>
        <taxon>Basidiomycota</taxon>
        <taxon>Agaricomycotina</taxon>
        <taxon>Agaricomycetes</taxon>
        <taxon>Agaricomycetidae</taxon>
        <taxon>Boletales</taxon>
        <taxon>Suillineae</taxon>
        <taxon>Suillaceae</taxon>
        <taxon>Suillus</taxon>
    </lineage>
</organism>
<dbReference type="EMBL" id="KN835459">
    <property type="protein sequence ID" value="KIK37336.1"/>
    <property type="molecule type" value="Genomic_DNA"/>
</dbReference>
<keyword evidence="3" id="KW-1185">Reference proteome</keyword>
<evidence type="ECO:0000313" key="3">
    <source>
        <dbReference type="Proteomes" id="UP000054485"/>
    </source>
</evidence>
<accession>A0A0D0A6W0</accession>
<reference evidence="2 3" key="1">
    <citation type="submission" date="2014-04" db="EMBL/GenBank/DDBJ databases">
        <authorList>
            <consortium name="DOE Joint Genome Institute"/>
            <person name="Kuo A."/>
            <person name="Ruytinx J."/>
            <person name="Rineau F."/>
            <person name="Colpaert J."/>
            <person name="Kohler A."/>
            <person name="Nagy L.G."/>
            <person name="Floudas D."/>
            <person name="Copeland A."/>
            <person name="Barry K.W."/>
            <person name="Cichocki N."/>
            <person name="Veneault-Fourrey C."/>
            <person name="LaButti K."/>
            <person name="Lindquist E.A."/>
            <person name="Lipzen A."/>
            <person name="Lundell T."/>
            <person name="Morin E."/>
            <person name="Murat C."/>
            <person name="Sun H."/>
            <person name="Tunlid A."/>
            <person name="Henrissat B."/>
            <person name="Grigoriev I.V."/>
            <person name="Hibbett D.S."/>
            <person name="Martin F."/>
            <person name="Nordberg H.P."/>
            <person name="Cantor M.N."/>
            <person name="Hua S.X."/>
        </authorList>
    </citation>
    <scope>NUCLEOTIDE SEQUENCE [LARGE SCALE GENOMIC DNA]</scope>
    <source>
        <strain evidence="2 3">UH-Slu-Lm8-n1</strain>
    </source>
</reference>
<sequence>MVCHLKIFSWVETGRPTSGYANETSRDGAREERAREREMRIGKVQSDMHEDIKGEVGGNKEQLREFWVDEPEMGLENVQWVVVDETDVLFNPDFQESTRMLLADIAAARGSPVPAIPSSALSSTPDSEATATSIQSISYPFNFILTSATIPTSLATYLSNYRPYLTRLASPRQHHFLRPFAQHAPHGQAGIRTQTSSAASVAYGPKMFSCAPRPQLVPAPSNSPNSSSSATNAAKSSNSSRLPG</sequence>
<gene>
    <name evidence="2" type="ORF">CY34DRAFT_15785</name>
</gene>
<dbReference type="OrthoDB" id="2689110at2759"/>
<evidence type="ECO:0000313" key="2">
    <source>
        <dbReference type="EMBL" id="KIK37336.1"/>
    </source>
</evidence>
<dbReference type="Proteomes" id="UP000054485">
    <property type="component" value="Unassembled WGS sequence"/>
</dbReference>
<evidence type="ECO:0000256" key="1">
    <source>
        <dbReference type="SAM" id="MobiDB-lite"/>
    </source>
</evidence>
<dbReference type="AlphaFoldDB" id="A0A0D0A6W0"/>
<feature type="compositionally biased region" description="Low complexity" evidence="1">
    <location>
        <begin position="218"/>
        <end position="244"/>
    </location>
</feature>
<reference evidence="3" key="2">
    <citation type="submission" date="2015-01" db="EMBL/GenBank/DDBJ databases">
        <title>Evolutionary Origins and Diversification of the Mycorrhizal Mutualists.</title>
        <authorList>
            <consortium name="DOE Joint Genome Institute"/>
            <consortium name="Mycorrhizal Genomics Consortium"/>
            <person name="Kohler A."/>
            <person name="Kuo A."/>
            <person name="Nagy L.G."/>
            <person name="Floudas D."/>
            <person name="Copeland A."/>
            <person name="Barry K.W."/>
            <person name="Cichocki N."/>
            <person name="Veneault-Fourrey C."/>
            <person name="LaButti K."/>
            <person name="Lindquist E.A."/>
            <person name="Lipzen A."/>
            <person name="Lundell T."/>
            <person name="Morin E."/>
            <person name="Murat C."/>
            <person name="Riley R."/>
            <person name="Ohm R."/>
            <person name="Sun H."/>
            <person name="Tunlid A."/>
            <person name="Henrissat B."/>
            <person name="Grigoriev I.V."/>
            <person name="Hibbett D.S."/>
            <person name="Martin F."/>
        </authorList>
    </citation>
    <scope>NUCLEOTIDE SEQUENCE [LARGE SCALE GENOMIC DNA]</scope>
    <source>
        <strain evidence="3">UH-Slu-Lm8-n1</strain>
    </source>
</reference>
<name>A0A0D0A6W0_9AGAM</name>
<dbReference type="STRING" id="930992.A0A0D0A6W0"/>
<dbReference type="HOGENOM" id="CLU_1138638_0_0_1"/>
<dbReference type="InParanoid" id="A0A0D0A6W0"/>